<dbReference type="Gene3D" id="2.170.16.10">
    <property type="entry name" value="Hedgehog/Intein (Hint) domain"/>
    <property type="match status" value="1"/>
</dbReference>
<feature type="compositionally biased region" description="Basic residues" evidence="1">
    <location>
        <begin position="305"/>
        <end position="315"/>
    </location>
</feature>
<dbReference type="SUPFAM" id="SSF51294">
    <property type="entry name" value="Hedgehog/intein (Hint) domain"/>
    <property type="match status" value="1"/>
</dbReference>
<evidence type="ECO:0000259" key="2">
    <source>
        <dbReference type="Pfam" id="PF13403"/>
    </source>
</evidence>
<dbReference type="InterPro" id="IPR036844">
    <property type="entry name" value="Hint_dom_sf"/>
</dbReference>
<evidence type="ECO:0000256" key="1">
    <source>
        <dbReference type="SAM" id="MobiDB-lite"/>
    </source>
</evidence>
<reference evidence="4" key="1">
    <citation type="submission" date="2015-09" db="EMBL/GenBank/DDBJ databases">
        <authorList>
            <person name="Rodrigo-Torres Lidia"/>
            <person name="Arahal R.David."/>
        </authorList>
    </citation>
    <scope>NUCLEOTIDE SEQUENCE [LARGE SCALE GENOMIC DNA]</scope>
    <source>
        <strain evidence="4">CECT 5114</strain>
    </source>
</reference>
<dbReference type="Pfam" id="PF13403">
    <property type="entry name" value="Hint_2"/>
    <property type="match status" value="1"/>
</dbReference>
<accession>A0A0N7MBB5</accession>
<dbReference type="Proteomes" id="UP000051184">
    <property type="component" value="Unassembled WGS sequence"/>
</dbReference>
<gene>
    <name evidence="3" type="ORF">TA5114_00733</name>
</gene>
<dbReference type="OrthoDB" id="6305173at2"/>
<proteinExistence type="predicted"/>
<feature type="region of interest" description="Disordered" evidence="1">
    <location>
        <begin position="295"/>
        <end position="324"/>
    </location>
</feature>
<dbReference type="RefSeq" id="WP_058313962.1">
    <property type="nucleotide sequence ID" value="NZ_CYTO01000024.1"/>
</dbReference>
<sequence length="324" mass="35599">MPDYTFEVFRWTGTYYNATYNTSYEATYSDNDANAGGSSDSDEQVSIDGGAFNATGGQPYSIQVSFTDVDGNSHVETFNFFYTADGGWYFAPLPDSEFTVGATLGSYQSHTVGWAYDDVVCFASGTMIETDNGPRLVEDLVAGDLLLTQDGEAKKLVLNMGRRLDAEQLQANDKLYPVRISAGSLGGGLPKRDLLVSRQHRMLVSSKIAERMFGKAEVFISAIKLTDLPGIFIDHSVTSVSYHHLLMENHEVIFAEGAPAESLLTGDEAMKTLAPEQLEELKILFPELAEMNTATPATLIPNSKSQKRLVARHGQNRQPLRNLR</sequence>
<name>A0A0N7MBB5_9RHOB</name>
<feature type="domain" description="Hedgehog/Intein (Hint)" evidence="2">
    <location>
        <begin position="120"/>
        <end position="266"/>
    </location>
</feature>
<protein>
    <recommendedName>
        <fullName evidence="2">Hedgehog/Intein (Hint) domain-containing protein</fullName>
    </recommendedName>
</protein>
<dbReference type="InterPro" id="IPR028992">
    <property type="entry name" value="Hedgehog/Intein_dom"/>
</dbReference>
<evidence type="ECO:0000313" key="4">
    <source>
        <dbReference type="Proteomes" id="UP000051184"/>
    </source>
</evidence>
<organism evidence="3 4">
    <name type="scientific">Cognatishimia activa</name>
    <dbReference type="NCBI Taxonomy" id="1715691"/>
    <lineage>
        <taxon>Bacteria</taxon>
        <taxon>Pseudomonadati</taxon>
        <taxon>Pseudomonadota</taxon>
        <taxon>Alphaproteobacteria</taxon>
        <taxon>Rhodobacterales</taxon>
        <taxon>Paracoccaceae</taxon>
        <taxon>Cognatishimia</taxon>
    </lineage>
</organism>
<evidence type="ECO:0000313" key="3">
    <source>
        <dbReference type="EMBL" id="CUK24944.1"/>
    </source>
</evidence>
<feature type="compositionally biased region" description="Polar residues" evidence="1">
    <location>
        <begin position="295"/>
        <end position="304"/>
    </location>
</feature>
<keyword evidence="4" id="KW-1185">Reference proteome</keyword>
<dbReference type="STRING" id="1715691.TA5113_02380"/>
<dbReference type="AlphaFoldDB" id="A0A0N7MBB5"/>
<dbReference type="EMBL" id="CYUE01000006">
    <property type="protein sequence ID" value="CUK24944.1"/>
    <property type="molecule type" value="Genomic_DNA"/>
</dbReference>